<sequence>MTGPADRFGLAELRRVVLDAWQASPRRFREDANAEEALYLGGYADRVLVELVANAVDAAAEAGVPARVRIELRRGPAGVQLRVANTGAALTADGVAALASLRASAKRDSVASVGRFGVGFTAVVGVSGSVEVLSAGGGVRFDEDAARAALHGRHPDLDREVRARDGRVPVLRLPFPSAAAPGDPVPAGYTTEVRLVLRPDAVAAVEAELAAVDEGLFWALPGLTEVVVVRPDAAGHRWALGPADEPADGPAAGRWPAAGAAQVDIVDGIPDGAAGRPAGAPSRRRQFRTVTAVGELDPGLLSGRPTEERGRTGWRITWVLPVPPLPPGSPGASTGTIGAPTPTDEPLTFPARLYGSFPVDESRRHLAPGAVLDVLVERAADAYVDLVLAEPAARRPGLVPASGFPRGPVDAGLRSAVLDRLRRTPFLLTAAGTPVAPVDAVVLDGLDRSPRGGADASGLLVAAVPGLLAPPARGDLSALRAVGVRTVPLAEATSALAALDRPAAFWAQLYAALGDADAEDLGDLPVPLLGGGRRFGARGCLLPGDLPAELLQRAHRVAPSLPVVDPAAAHPLLQRLGAAPVDAAGLAASPALVAAYRTFRDELEDADPDPDEVELLGRLALDLARAGAPASLGALASVVLTADGEPWPADELCLPGSRWAALLEPDDRPPPLDPQWLAEPPEVLAAVGVRDGVRVRTVTEPDDTVPDLDRWWSEVAGVGPVPADVPVVADLDLVADDAWPALLELLAGDRAAREALLHPPAPSYTGWYLARHAVVAGAPLRHWRTAAAAELAGLYDVLPLEIDPRVAAAAGVLTGPADAARDPEELLRRYADPDRRVPAAVVPALTAEVARLLAADADLELPDRARTVTGEAVDVDDCLVLDAPWLAGLLPAGVLVPSGADPDAVAAALDLEPASLAVPVTVRTAGAGPTVGDTPGDGPQPADPAAIAAAGAADPAGGGAAAGAADPAGAAAAAAAALGVPPALAARLHVHPALAVEPAGDDALDRWPEPDGRAVPVRWWVAGGDALVDGSPAGIGRAVAWLAGRWPDRDVAVAAATGDGTALAERAVAG</sequence>
<dbReference type="Proteomes" id="UP000655208">
    <property type="component" value="Unassembled WGS sequence"/>
</dbReference>
<comment type="caution">
    <text evidence="2">The sequence shown here is derived from an EMBL/GenBank/DDBJ whole genome shotgun (WGS) entry which is preliminary data.</text>
</comment>
<dbReference type="InterPro" id="IPR036890">
    <property type="entry name" value="HATPase_C_sf"/>
</dbReference>
<reference evidence="2" key="2">
    <citation type="submission" date="2020-09" db="EMBL/GenBank/DDBJ databases">
        <authorList>
            <person name="Sun Q."/>
            <person name="Zhou Y."/>
        </authorList>
    </citation>
    <scope>NUCLEOTIDE SEQUENCE</scope>
    <source>
        <strain evidence="2">CGMCC 4.7308</strain>
    </source>
</reference>
<proteinExistence type="predicted"/>
<evidence type="ECO:0008006" key="4">
    <source>
        <dbReference type="Google" id="ProtNLM"/>
    </source>
</evidence>
<evidence type="ECO:0000256" key="1">
    <source>
        <dbReference type="SAM" id="MobiDB-lite"/>
    </source>
</evidence>
<dbReference type="Gene3D" id="3.30.565.10">
    <property type="entry name" value="Histidine kinase-like ATPase, C-terminal domain"/>
    <property type="match status" value="1"/>
</dbReference>
<evidence type="ECO:0000313" key="2">
    <source>
        <dbReference type="EMBL" id="GGL88728.1"/>
    </source>
</evidence>
<name>A0A917WBJ5_9ACTN</name>
<accession>A0A917WBJ5</accession>
<feature type="compositionally biased region" description="Low complexity" evidence="1">
    <location>
        <begin position="927"/>
        <end position="955"/>
    </location>
</feature>
<protein>
    <recommendedName>
        <fullName evidence="4">Molecular chaperone Hsp90</fullName>
    </recommendedName>
</protein>
<organism evidence="2 3">
    <name type="scientific">Nakamurella endophytica</name>
    <dbReference type="NCBI Taxonomy" id="1748367"/>
    <lineage>
        <taxon>Bacteria</taxon>
        <taxon>Bacillati</taxon>
        <taxon>Actinomycetota</taxon>
        <taxon>Actinomycetes</taxon>
        <taxon>Nakamurellales</taxon>
        <taxon>Nakamurellaceae</taxon>
        <taxon>Nakamurella</taxon>
    </lineage>
</organism>
<dbReference type="RefSeq" id="WP_188939909.1">
    <property type="nucleotide sequence ID" value="NZ_BMNA01000001.1"/>
</dbReference>
<feature type="region of interest" description="Disordered" evidence="1">
    <location>
        <begin position="927"/>
        <end position="964"/>
    </location>
</feature>
<dbReference type="AlphaFoldDB" id="A0A917WBJ5"/>
<keyword evidence="3" id="KW-1185">Reference proteome</keyword>
<dbReference type="EMBL" id="BMNA01000001">
    <property type="protein sequence ID" value="GGL88728.1"/>
    <property type="molecule type" value="Genomic_DNA"/>
</dbReference>
<dbReference type="SUPFAM" id="SSF55874">
    <property type="entry name" value="ATPase domain of HSP90 chaperone/DNA topoisomerase II/histidine kinase"/>
    <property type="match status" value="1"/>
</dbReference>
<evidence type="ECO:0000313" key="3">
    <source>
        <dbReference type="Proteomes" id="UP000655208"/>
    </source>
</evidence>
<dbReference type="NCBIfam" id="NF047352">
    <property type="entry name" value="P_loop_sacsin"/>
    <property type="match status" value="1"/>
</dbReference>
<gene>
    <name evidence="2" type="ORF">GCM10011594_05430</name>
</gene>
<reference evidence="2" key="1">
    <citation type="journal article" date="2014" name="Int. J. Syst. Evol. Microbiol.">
        <title>Complete genome sequence of Corynebacterium casei LMG S-19264T (=DSM 44701T), isolated from a smear-ripened cheese.</title>
        <authorList>
            <consortium name="US DOE Joint Genome Institute (JGI-PGF)"/>
            <person name="Walter F."/>
            <person name="Albersmeier A."/>
            <person name="Kalinowski J."/>
            <person name="Ruckert C."/>
        </authorList>
    </citation>
    <scope>NUCLEOTIDE SEQUENCE</scope>
    <source>
        <strain evidence="2">CGMCC 4.7308</strain>
    </source>
</reference>